<dbReference type="EMBL" id="JACHLE010000001">
    <property type="protein sequence ID" value="MBB4805759.1"/>
    <property type="molecule type" value="Genomic_DNA"/>
</dbReference>
<dbReference type="AlphaFoldDB" id="A0A840K8X8"/>
<keyword evidence="2" id="KW-1185">Reference proteome</keyword>
<gene>
    <name evidence="1" type="ORF">HNP38_001031</name>
</gene>
<dbReference type="Proteomes" id="UP000592180">
    <property type="component" value="Unassembled WGS sequence"/>
</dbReference>
<name>A0A840K8X8_9FLAO</name>
<evidence type="ECO:0000313" key="2">
    <source>
        <dbReference type="Proteomes" id="UP000592180"/>
    </source>
</evidence>
<evidence type="ECO:0000313" key="1">
    <source>
        <dbReference type="EMBL" id="MBB4805759.1"/>
    </source>
</evidence>
<dbReference type="RefSeq" id="WP_184185471.1">
    <property type="nucleotide sequence ID" value="NZ_JACHLE010000001.1"/>
</dbReference>
<organism evidence="1 2">
    <name type="scientific">Chryseobacterium defluvii</name>
    <dbReference type="NCBI Taxonomy" id="160396"/>
    <lineage>
        <taxon>Bacteria</taxon>
        <taxon>Pseudomonadati</taxon>
        <taxon>Bacteroidota</taxon>
        <taxon>Flavobacteriia</taxon>
        <taxon>Flavobacteriales</taxon>
        <taxon>Weeksellaceae</taxon>
        <taxon>Chryseobacterium group</taxon>
        <taxon>Chryseobacterium</taxon>
    </lineage>
</organism>
<reference evidence="1 2" key="1">
    <citation type="submission" date="2020-08" db="EMBL/GenBank/DDBJ databases">
        <title>Functional genomics of gut bacteria from endangered species of beetles.</title>
        <authorList>
            <person name="Carlos-Shanley C."/>
        </authorList>
    </citation>
    <scope>NUCLEOTIDE SEQUENCE [LARGE SCALE GENOMIC DNA]</scope>
    <source>
        <strain evidence="1 2">S00151</strain>
    </source>
</reference>
<proteinExistence type="predicted"/>
<comment type="caution">
    <text evidence="1">The sequence shown here is derived from an EMBL/GenBank/DDBJ whole genome shotgun (WGS) entry which is preliminary data.</text>
</comment>
<sequence>MKKNIPFLLLALLLNSCLNESEKKTDKNSISDSSNNIQNLKNIMTSKPFNKAKLLTTTDLNRVLAIQDSLKSTGITNPIDIDNIILNQVKGNLVEYVAWGAGRTLKGYNVRIEKLEISSFNIVWDNISQREDFTERYFDIYQQANCASTPRQWKETLELKNIANESVIFHKNNYFKSSKEIAFKVDIPATPNHIIQRIVFSTPDEWLTKNSVVTNNSRVVEIEIPAEKKAFVKLQKIIKNNIIPYTVTIQIDGKLLADYKWNDSKGKGSIKNYSSPISKFIPIEKRTFTITGFRKIGKAGNLEVIFDERPVNRTEDCIF</sequence>
<accession>A0A840K8X8</accession>
<protein>
    <submittedName>
        <fullName evidence="1">Uncharacterized protein</fullName>
    </submittedName>
</protein>